<gene>
    <name evidence="1" type="ORF">LSINAPIS_LOCUS5063</name>
</gene>
<organism evidence="1 2">
    <name type="scientific">Leptidea sinapis</name>
    <dbReference type="NCBI Taxonomy" id="189913"/>
    <lineage>
        <taxon>Eukaryota</taxon>
        <taxon>Metazoa</taxon>
        <taxon>Ecdysozoa</taxon>
        <taxon>Arthropoda</taxon>
        <taxon>Hexapoda</taxon>
        <taxon>Insecta</taxon>
        <taxon>Pterygota</taxon>
        <taxon>Neoptera</taxon>
        <taxon>Endopterygota</taxon>
        <taxon>Lepidoptera</taxon>
        <taxon>Glossata</taxon>
        <taxon>Ditrysia</taxon>
        <taxon>Papilionoidea</taxon>
        <taxon>Pieridae</taxon>
        <taxon>Dismorphiinae</taxon>
        <taxon>Leptidea</taxon>
    </lineage>
</organism>
<proteinExistence type="predicted"/>
<dbReference type="EMBL" id="FZQP02001371">
    <property type="protein sequence ID" value="VVC92688.1"/>
    <property type="molecule type" value="Genomic_DNA"/>
</dbReference>
<dbReference type="PANTHER" id="PTHR21174:SF0">
    <property type="entry name" value="HD PHOSPHOHYDROLASE FAMILY PROTEIN-RELATED"/>
    <property type="match status" value="1"/>
</dbReference>
<accession>A0A5E4Q4Q4</accession>
<name>A0A5E4Q4Q4_9NEOP</name>
<dbReference type="PANTHER" id="PTHR21174">
    <property type="match status" value="1"/>
</dbReference>
<dbReference type="InterPro" id="IPR009218">
    <property type="entry name" value="HD_phosphohydro"/>
</dbReference>
<reference evidence="1 2" key="1">
    <citation type="submission" date="2017-07" db="EMBL/GenBank/DDBJ databases">
        <authorList>
            <person name="Talla V."/>
            <person name="Backstrom N."/>
        </authorList>
    </citation>
    <scope>NUCLEOTIDE SEQUENCE [LARGE SCALE GENOMIC DNA]</scope>
</reference>
<evidence type="ECO:0000313" key="1">
    <source>
        <dbReference type="EMBL" id="VVC92688.1"/>
    </source>
</evidence>
<keyword evidence="2" id="KW-1185">Reference proteome</keyword>
<dbReference type="Proteomes" id="UP000324832">
    <property type="component" value="Unassembled WGS sequence"/>
</dbReference>
<evidence type="ECO:0000313" key="2">
    <source>
        <dbReference type="Proteomes" id="UP000324832"/>
    </source>
</evidence>
<sequence>MNMVEWWTRSELMPGEHDGCAASRMWRSACYALEVPDAQQLWDRIAKESPPDSLWHSLRNCVAYQNLLIKGVGDVTQPGPFKMALVLRHTPTDVAVELMAEMLKENPEAVDLTNYVVTLLTDDVSSCGGCLARAEIESSSSGSDSTSSEDSEPAVPQRDLQIFGDLELAVLSASREEYDAHAKLVRAEYSKLTQKNYILNQLIQVPKLYQSPELECFEALARENIDREILTLREHLLTGQHD</sequence>
<dbReference type="AlphaFoldDB" id="A0A5E4Q4Q4"/>
<protein>
    <submittedName>
        <fullName evidence="1">Uncharacterized protein</fullName>
    </submittedName>
</protein>